<dbReference type="NCBIfam" id="TIGR03025">
    <property type="entry name" value="EPS_sugtrans"/>
    <property type="match status" value="1"/>
</dbReference>
<evidence type="ECO:0000259" key="9">
    <source>
        <dbReference type="Pfam" id="PF02397"/>
    </source>
</evidence>
<dbReference type="Pfam" id="PF13727">
    <property type="entry name" value="CoA_binding_3"/>
    <property type="match status" value="1"/>
</dbReference>
<dbReference type="NCBIfam" id="TIGR03023">
    <property type="entry name" value="WcaJ_sugtrans"/>
    <property type="match status" value="1"/>
</dbReference>
<proteinExistence type="inferred from homology"/>
<evidence type="ECO:0000256" key="1">
    <source>
        <dbReference type="ARBA" id="ARBA00004141"/>
    </source>
</evidence>
<keyword evidence="5 8" id="KW-1133">Transmembrane helix</keyword>
<dbReference type="GO" id="GO:0016020">
    <property type="term" value="C:membrane"/>
    <property type="evidence" value="ECO:0007669"/>
    <property type="project" value="UniProtKB-SubCell"/>
</dbReference>
<keyword evidence="7" id="KW-0270">Exopolysaccharide synthesis</keyword>
<feature type="transmembrane region" description="Helical" evidence="8">
    <location>
        <begin position="29"/>
        <end position="49"/>
    </location>
</feature>
<comment type="similarity">
    <text evidence="2">Belongs to the bacterial sugar transferase family.</text>
</comment>
<evidence type="ECO:0000256" key="3">
    <source>
        <dbReference type="ARBA" id="ARBA00022679"/>
    </source>
</evidence>
<keyword evidence="11" id="KW-1185">Reference proteome</keyword>
<evidence type="ECO:0000256" key="7">
    <source>
        <dbReference type="ARBA" id="ARBA00023169"/>
    </source>
</evidence>
<reference evidence="11" key="1">
    <citation type="journal article" date="2011" name="J. Bacteriol.">
        <title>Genome sequences of eight morphologically diverse alphaproteobacteria.</title>
        <authorList>
            <consortium name="US DOE Joint Genome Institute"/>
            <person name="Brown P.J."/>
            <person name="Kysela D.T."/>
            <person name="Buechlein A."/>
            <person name="Hemmerich C."/>
            <person name="Brun Y.V."/>
        </authorList>
    </citation>
    <scope>NUCLEOTIDE SEQUENCE [LARGE SCALE GENOMIC DNA]</scope>
    <source>
        <strain evidence="11">ATCC 17100 / ATH 3.1.1 / DSM 162 / LMG 4299</strain>
    </source>
</reference>
<accession>E3I1A3</accession>
<dbReference type="InterPro" id="IPR003362">
    <property type="entry name" value="Bact_transf"/>
</dbReference>
<comment type="subcellular location">
    <subcellularLocation>
        <location evidence="1">Membrane</location>
        <topology evidence="1">Multi-pass membrane protein</topology>
    </subcellularLocation>
</comment>
<dbReference type="EMBL" id="CP002292">
    <property type="protein sequence ID" value="ADP70116.1"/>
    <property type="molecule type" value="Genomic_DNA"/>
</dbReference>
<evidence type="ECO:0000256" key="2">
    <source>
        <dbReference type="ARBA" id="ARBA00006464"/>
    </source>
</evidence>
<dbReference type="AlphaFoldDB" id="E3I1A3"/>
<feature type="domain" description="Bacterial sugar transferase" evidence="9">
    <location>
        <begin position="298"/>
        <end position="478"/>
    </location>
</feature>
<keyword evidence="3 10" id="KW-0808">Transferase</keyword>
<keyword evidence="6 8" id="KW-0472">Membrane</keyword>
<name>E3I1A3_RHOVT</name>
<dbReference type="STRING" id="648757.Rvan_0840"/>
<feature type="transmembrane region" description="Helical" evidence="8">
    <location>
        <begin position="61"/>
        <end position="77"/>
    </location>
</feature>
<organism evidence="10 11">
    <name type="scientific">Rhodomicrobium vannielii (strain ATCC 17100 / DSM 162 / LMG 4299 / NCIMB 10020 / ATH 3.1.1)</name>
    <dbReference type="NCBI Taxonomy" id="648757"/>
    <lineage>
        <taxon>Bacteria</taxon>
        <taxon>Pseudomonadati</taxon>
        <taxon>Pseudomonadota</taxon>
        <taxon>Alphaproteobacteria</taxon>
        <taxon>Hyphomicrobiales</taxon>
        <taxon>Hyphomicrobiaceae</taxon>
        <taxon>Rhodomicrobium</taxon>
    </lineage>
</organism>
<protein>
    <submittedName>
        <fullName evidence="10">Undecaprenyl-phosphate glucose phosphotransferase</fullName>
    </submittedName>
</protein>
<keyword evidence="4 8" id="KW-0812">Transmembrane</keyword>
<feature type="transmembrane region" description="Helical" evidence="8">
    <location>
        <begin position="98"/>
        <end position="119"/>
    </location>
</feature>
<dbReference type="HOGENOM" id="CLU_024920_0_1_5"/>
<dbReference type="PANTHER" id="PTHR30576">
    <property type="entry name" value="COLANIC BIOSYNTHESIS UDP-GLUCOSE LIPID CARRIER TRANSFERASE"/>
    <property type="match status" value="1"/>
</dbReference>
<gene>
    <name evidence="10" type="ordered locus">Rvan_0840</name>
</gene>
<dbReference type="Pfam" id="PF02397">
    <property type="entry name" value="Bac_transf"/>
    <property type="match status" value="1"/>
</dbReference>
<dbReference type="GO" id="GO:0000271">
    <property type="term" value="P:polysaccharide biosynthetic process"/>
    <property type="evidence" value="ECO:0007669"/>
    <property type="project" value="UniProtKB-KW"/>
</dbReference>
<feature type="transmembrane region" description="Helical" evidence="8">
    <location>
        <begin position="125"/>
        <end position="145"/>
    </location>
</feature>
<dbReference type="InterPro" id="IPR017475">
    <property type="entry name" value="EPS_sugar_tfrase"/>
</dbReference>
<dbReference type="KEGG" id="rva:Rvan_0840"/>
<evidence type="ECO:0000313" key="11">
    <source>
        <dbReference type="Proteomes" id="UP000001399"/>
    </source>
</evidence>
<dbReference type="Gene3D" id="3.40.50.720">
    <property type="entry name" value="NAD(P)-binding Rossmann-like Domain"/>
    <property type="match status" value="1"/>
</dbReference>
<evidence type="ECO:0000256" key="6">
    <source>
        <dbReference type="ARBA" id="ARBA00023136"/>
    </source>
</evidence>
<evidence type="ECO:0000256" key="5">
    <source>
        <dbReference type="ARBA" id="ARBA00022989"/>
    </source>
</evidence>
<evidence type="ECO:0000313" key="10">
    <source>
        <dbReference type="EMBL" id="ADP70116.1"/>
    </source>
</evidence>
<feature type="transmembrane region" description="Helical" evidence="8">
    <location>
        <begin position="303"/>
        <end position="324"/>
    </location>
</feature>
<dbReference type="GO" id="GO:0009242">
    <property type="term" value="P:colanic acid biosynthetic process"/>
    <property type="evidence" value="ECO:0007669"/>
    <property type="project" value="TreeGrafter"/>
</dbReference>
<dbReference type="GO" id="GO:0089702">
    <property type="term" value="F:undecaprenyl-phosphate glucose phosphotransferase activity"/>
    <property type="evidence" value="ECO:0007669"/>
    <property type="project" value="TreeGrafter"/>
</dbReference>
<dbReference type="PANTHER" id="PTHR30576:SF21">
    <property type="entry name" value="UDP-GLUCOSE:UNDECAPRENYL-PHOSPHATE GLUCOSE-1-PHOSPHATE TRANSFERASE"/>
    <property type="match status" value="1"/>
</dbReference>
<dbReference type="eggNOG" id="COG2148">
    <property type="taxonomic scope" value="Bacteria"/>
</dbReference>
<dbReference type="InterPro" id="IPR017473">
    <property type="entry name" value="Undecaprenyl-P_gluc_Ptfrase"/>
</dbReference>
<evidence type="ECO:0000256" key="4">
    <source>
        <dbReference type="ARBA" id="ARBA00022692"/>
    </source>
</evidence>
<sequence length="488" mass="54743">MRSKVVDVSEIVVSGGHDQAITPRMFEDIAMVVDVALVVASAVLIKYLYISIYLDAEASSSYASCILIVTVSLLAGLRRQNYYEDILKPGVWRGYFSLFLIVAFAFGLSLFVLFAIKASEQFSRGWFTSWLLVTYAILLVTRVGWRTAYARLLKNGYLRTAVIVIGSGEPLQNTVARLRDEERRGPVSIAAVYALDPNEARESESQIDRNSHLDGCLQQIVMQCQTNSVSDVIVALPASEKDTLCRAVAHLRLLPVNVNIVPDFGELDLSSGTVRSYGHFGAIGVQRIPISEWGVFVKKIEDIVIATIALFVFAPAMCLIAIAIKLDSPGPVFFRQRRHGFNNKIIHVLKFRTMTVLEDGQQVVQASKSDSRVTRVGRILRRTSLDELPQFLNVLKGDMSVVGPRPHALAHNDYYSRLLENYARRHRVKPGITGWAQINGFRGEVLEASQMEQRVKLDLEYIENWAIWLDIKIVLMTPIYGFISRKAY</sequence>
<dbReference type="Proteomes" id="UP000001399">
    <property type="component" value="Chromosome"/>
</dbReference>
<evidence type="ECO:0000256" key="8">
    <source>
        <dbReference type="SAM" id="Phobius"/>
    </source>
</evidence>
<dbReference type="OrthoDB" id="9808602at2"/>